<dbReference type="SUPFAM" id="SSF47473">
    <property type="entry name" value="EF-hand"/>
    <property type="match status" value="1"/>
</dbReference>
<keyword evidence="7" id="KW-0274">FAD</keyword>
<evidence type="ECO:0000256" key="10">
    <source>
        <dbReference type="ARBA" id="ARBA00022989"/>
    </source>
</evidence>
<dbReference type="GO" id="GO:0046872">
    <property type="term" value="F:metal ion binding"/>
    <property type="evidence" value="ECO:0007669"/>
    <property type="project" value="UniProtKB-KW"/>
</dbReference>
<feature type="region of interest" description="Disordered" evidence="13">
    <location>
        <begin position="1"/>
        <end position="35"/>
    </location>
</feature>
<evidence type="ECO:0000256" key="11">
    <source>
        <dbReference type="ARBA" id="ARBA00023002"/>
    </source>
</evidence>
<feature type="domain" description="NADPH oxidase Respiratory burst" evidence="14">
    <location>
        <begin position="162"/>
        <end position="262"/>
    </location>
</feature>
<dbReference type="STRING" id="35608.A0A2U1MZW0"/>
<evidence type="ECO:0000256" key="13">
    <source>
        <dbReference type="SAM" id="MobiDB-lite"/>
    </source>
</evidence>
<evidence type="ECO:0000259" key="14">
    <source>
        <dbReference type="Pfam" id="PF08414"/>
    </source>
</evidence>
<feature type="compositionally biased region" description="Low complexity" evidence="13">
    <location>
        <begin position="83"/>
        <end position="101"/>
    </location>
</feature>
<keyword evidence="5" id="KW-0812">Transmembrane</keyword>
<dbReference type="Proteomes" id="UP000245207">
    <property type="component" value="Unassembled WGS sequence"/>
</dbReference>
<dbReference type="GO" id="GO:0016174">
    <property type="term" value="F:NAD(P)H oxidase H2O2-forming activity"/>
    <property type="evidence" value="ECO:0007669"/>
    <property type="project" value="TreeGrafter"/>
</dbReference>
<dbReference type="EMBL" id="PKPP01003960">
    <property type="protein sequence ID" value="PWA66800.1"/>
    <property type="molecule type" value="Genomic_DNA"/>
</dbReference>
<comment type="similarity">
    <text evidence="2">Belongs to the RBOH (TC 5.B.1.3) family.</text>
</comment>
<keyword evidence="3" id="KW-0575">Peroxidase</keyword>
<evidence type="ECO:0000256" key="12">
    <source>
        <dbReference type="ARBA" id="ARBA00023136"/>
    </source>
</evidence>
<dbReference type="Gene3D" id="1.10.238.10">
    <property type="entry name" value="EF-hand"/>
    <property type="match status" value="1"/>
</dbReference>
<accession>A0A2U1MZW0</accession>
<dbReference type="InterPro" id="IPR013623">
    <property type="entry name" value="NADPH_Ox"/>
</dbReference>
<keyword evidence="8" id="KW-0106">Calcium</keyword>
<keyword evidence="11" id="KW-0560">Oxidoreductase</keyword>
<evidence type="ECO:0000256" key="1">
    <source>
        <dbReference type="ARBA" id="ARBA00004141"/>
    </source>
</evidence>
<evidence type="ECO:0000256" key="6">
    <source>
        <dbReference type="ARBA" id="ARBA00022723"/>
    </source>
</evidence>
<dbReference type="OrthoDB" id="1937454at2759"/>
<dbReference type="Pfam" id="PF08414">
    <property type="entry name" value="NADPH_Ox"/>
    <property type="match status" value="1"/>
</dbReference>
<evidence type="ECO:0000313" key="15">
    <source>
        <dbReference type="EMBL" id="PWA66800.1"/>
    </source>
</evidence>
<evidence type="ECO:0000256" key="7">
    <source>
        <dbReference type="ARBA" id="ARBA00022827"/>
    </source>
</evidence>
<protein>
    <submittedName>
        <fullName evidence="15">Calcium-binding EF-hand</fullName>
    </submittedName>
</protein>
<dbReference type="InterPro" id="IPR050369">
    <property type="entry name" value="RBOH/FRE"/>
</dbReference>
<evidence type="ECO:0000256" key="9">
    <source>
        <dbReference type="ARBA" id="ARBA00022857"/>
    </source>
</evidence>
<keyword evidence="16" id="KW-1185">Reference proteome</keyword>
<evidence type="ECO:0000313" key="16">
    <source>
        <dbReference type="Proteomes" id="UP000245207"/>
    </source>
</evidence>
<reference evidence="15 16" key="1">
    <citation type="journal article" date="2018" name="Mol. Plant">
        <title>The genome of Artemisia annua provides insight into the evolution of Asteraceae family and artemisinin biosynthesis.</title>
        <authorList>
            <person name="Shen Q."/>
            <person name="Zhang L."/>
            <person name="Liao Z."/>
            <person name="Wang S."/>
            <person name="Yan T."/>
            <person name="Shi P."/>
            <person name="Liu M."/>
            <person name="Fu X."/>
            <person name="Pan Q."/>
            <person name="Wang Y."/>
            <person name="Lv Z."/>
            <person name="Lu X."/>
            <person name="Zhang F."/>
            <person name="Jiang W."/>
            <person name="Ma Y."/>
            <person name="Chen M."/>
            <person name="Hao X."/>
            <person name="Li L."/>
            <person name="Tang Y."/>
            <person name="Lv G."/>
            <person name="Zhou Y."/>
            <person name="Sun X."/>
            <person name="Brodelius P.E."/>
            <person name="Rose J.K.C."/>
            <person name="Tang K."/>
        </authorList>
    </citation>
    <scope>NUCLEOTIDE SEQUENCE [LARGE SCALE GENOMIC DNA]</scope>
    <source>
        <strain evidence="16">cv. Huhao1</strain>
        <tissue evidence="15">Leaf</tissue>
    </source>
</reference>
<proteinExistence type="inferred from homology"/>
<comment type="caution">
    <text evidence="15">The sequence shown here is derived from an EMBL/GenBank/DDBJ whole genome shotgun (WGS) entry which is preliminary data.</text>
</comment>
<feature type="compositionally biased region" description="Polar residues" evidence="13">
    <location>
        <begin position="23"/>
        <end position="35"/>
    </location>
</feature>
<evidence type="ECO:0000256" key="5">
    <source>
        <dbReference type="ARBA" id="ARBA00022692"/>
    </source>
</evidence>
<keyword evidence="4" id="KW-0285">Flavoprotein</keyword>
<dbReference type="AlphaFoldDB" id="A0A2U1MZW0"/>
<dbReference type="GO" id="GO:0004601">
    <property type="term" value="F:peroxidase activity"/>
    <property type="evidence" value="ECO:0007669"/>
    <property type="project" value="UniProtKB-KW"/>
</dbReference>
<keyword evidence="12" id="KW-0472">Membrane</keyword>
<dbReference type="InterPro" id="IPR011992">
    <property type="entry name" value="EF-hand-dom_pair"/>
</dbReference>
<dbReference type="FunFam" id="1.10.238.10:FF:000049">
    <property type="entry name" value="Respiratory burst oxidase homolog A"/>
    <property type="match status" value="1"/>
</dbReference>
<comment type="subcellular location">
    <subcellularLocation>
        <location evidence="1">Membrane</location>
        <topology evidence="1">Multi-pass membrane protein</topology>
    </subcellularLocation>
</comment>
<feature type="region of interest" description="Disordered" evidence="13">
    <location>
        <begin position="76"/>
        <end position="101"/>
    </location>
</feature>
<keyword evidence="9" id="KW-0521">NADP</keyword>
<evidence type="ECO:0000256" key="2">
    <source>
        <dbReference type="ARBA" id="ARBA00007975"/>
    </source>
</evidence>
<evidence type="ECO:0000256" key="3">
    <source>
        <dbReference type="ARBA" id="ARBA00022559"/>
    </source>
</evidence>
<keyword evidence="10" id="KW-1133">Transmembrane helix</keyword>
<name>A0A2U1MZW0_ARTAN</name>
<evidence type="ECO:0000256" key="8">
    <source>
        <dbReference type="ARBA" id="ARBA00022837"/>
    </source>
</evidence>
<organism evidence="15 16">
    <name type="scientific">Artemisia annua</name>
    <name type="common">Sweet wormwood</name>
    <dbReference type="NCBI Taxonomy" id="35608"/>
    <lineage>
        <taxon>Eukaryota</taxon>
        <taxon>Viridiplantae</taxon>
        <taxon>Streptophyta</taxon>
        <taxon>Embryophyta</taxon>
        <taxon>Tracheophyta</taxon>
        <taxon>Spermatophyta</taxon>
        <taxon>Magnoliopsida</taxon>
        <taxon>eudicotyledons</taxon>
        <taxon>Gunneridae</taxon>
        <taxon>Pentapetalae</taxon>
        <taxon>asterids</taxon>
        <taxon>campanulids</taxon>
        <taxon>Asterales</taxon>
        <taxon>Asteraceae</taxon>
        <taxon>Asteroideae</taxon>
        <taxon>Anthemideae</taxon>
        <taxon>Artemisiinae</taxon>
        <taxon>Artemisia</taxon>
    </lineage>
</organism>
<keyword evidence="6" id="KW-0479">Metal-binding</keyword>
<dbReference type="PANTHER" id="PTHR11972">
    <property type="entry name" value="NADPH OXIDASE"/>
    <property type="match status" value="1"/>
</dbReference>
<gene>
    <name evidence="15" type="ORF">CTI12_AA263250</name>
</gene>
<dbReference type="GO" id="GO:0005886">
    <property type="term" value="C:plasma membrane"/>
    <property type="evidence" value="ECO:0007669"/>
    <property type="project" value="TreeGrafter"/>
</dbReference>
<sequence length="411" mass="46555">MRGGGIGRHERRWASDTVPDNMISESSSPAYTDTSSINYNDQEFVEVTLDLQDDDTIVLRSVEPATVINVDTDLGLGLETPASSRSRSPTMRRSSSSRLRQFSQELKAEAVAKARQFSMELRRFPWSIGHASRASSSSTMQNVGGGLDSALAARAMRKQRAQLDRTRSGAHKALKGLRFISNSKINGVDGWNEVLDNFNKLAKDGFLYRSDFAQCIGMRDSKEFALEVYDAISRRRRLKVDKISRDELYEYWSQITDQSFDSRLQIFFDMYYFKVKLKNSKIIMLSASANKLSRLQEQAEEYAALIMEELDPERLGYIEDTYGAVLAPFFPAKNTGPALSPLGRFLWPFFPVQSGQSFFNIYDAYTFIGFFQNTIPENTHTHGFDFGEHEFGSTLCIAYSDSRLPAQRCET</sequence>
<dbReference type="PANTHER" id="PTHR11972:SF153">
    <property type="entry name" value="SUPEROXIDE-GENERATING NADPH OXIDASE HEAVY CHAIN SUBUNIT A"/>
    <property type="match status" value="1"/>
</dbReference>
<evidence type="ECO:0000256" key="4">
    <source>
        <dbReference type="ARBA" id="ARBA00022630"/>
    </source>
</evidence>